<dbReference type="Proteomes" id="UP000503004">
    <property type="component" value="Chromosome"/>
</dbReference>
<accession>A0A858Q422</accession>
<dbReference type="InterPro" id="IPR021804">
    <property type="entry name" value="DUF3375"/>
</dbReference>
<protein>
    <submittedName>
        <fullName evidence="1">DUF3375 family protein</fullName>
    </submittedName>
</protein>
<dbReference type="EMBL" id="CP046565">
    <property type="protein sequence ID" value="QJD28565.1"/>
    <property type="molecule type" value="Genomic_DNA"/>
</dbReference>
<organism evidence="1 2">
    <name type="scientific">Methylococcus geothermalis</name>
    <dbReference type="NCBI Taxonomy" id="2681310"/>
    <lineage>
        <taxon>Bacteria</taxon>
        <taxon>Pseudomonadati</taxon>
        <taxon>Pseudomonadota</taxon>
        <taxon>Gammaproteobacteria</taxon>
        <taxon>Methylococcales</taxon>
        <taxon>Methylococcaceae</taxon>
        <taxon>Methylococcus</taxon>
    </lineage>
</organism>
<dbReference type="Pfam" id="PF11855">
    <property type="entry name" value="DUF3375"/>
    <property type="match status" value="1"/>
</dbReference>
<gene>
    <name evidence="1" type="ORF">GNH96_00330</name>
</gene>
<reference evidence="2" key="1">
    <citation type="submission" date="2019-12" db="EMBL/GenBank/DDBJ databases">
        <authorList>
            <person name="Awala S.I."/>
            <person name="Rhee S.K."/>
        </authorList>
    </citation>
    <scope>NUCLEOTIDE SEQUENCE [LARGE SCALE GENOMIC DNA]</scope>
    <source>
        <strain evidence="2">IM1</strain>
    </source>
</reference>
<dbReference type="RefSeq" id="WP_169601238.1">
    <property type="nucleotide sequence ID" value="NZ_CP046565.1"/>
</dbReference>
<evidence type="ECO:0000313" key="1">
    <source>
        <dbReference type="EMBL" id="QJD28565.1"/>
    </source>
</evidence>
<keyword evidence="2" id="KW-1185">Reference proteome</keyword>
<dbReference type="AlphaFoldDB" id="A0A858Q422"/>
<dbReference type="KEGG" id="metu:GNH96_00330"/>
<name>A0A858Q422_9GAMM</name>
<proteinExistence type="predicted"/>
<sequence>MDHATLSALRDHHPAWRLLASPHAPLVASFLHRVFVAPNVRVMSEADLAEALEDELFALREQFGAEAYPKGAQDYLNDWAAPDKGWLRKFYKPGTDEAQFDLTPATEKAIAWLGQLTERPFVGTESRLLTLFALLEQISAGTEADPIKRVADLRQKRDELDAEIARVLSGDVPLLDDTAVKDRFLQFQQLARELLADFREVEHNFRQLDRKVREKIALWEGSKGALLDEIMGERDAIGDSDQGRSFRAFWDFLMSTRRQEELSERLDQVLALPAVAALKPEPRTRRVHHDWLEAGEHTQRTVAQLSQQLRRFLDDRAFLENRRILDLLHGIESKALALRGATPAGTVMHLDAMGADIELPLERPLFTPSVKPRLAELALVAGEDDIDTARLFEQIVVDKARLRSTVQRALRRQPQITLRELLEAEPLQQGLAELVAYLELAHAGDGSSALDGVRALVDEAVEEPIRWEARSAAGDAVTREARLPRVIFTR</sequence>
<evidence type="ECO:0000313" key="2">
    <source>
        <dbReference type="Proteomes" id="UP000503004"/>
    </source>
</evidence>